<comment type="caution">
    <text evidence="3">The sequence shown here is derived from an EMBL/GenBank/DDBJ whole genome shotgun (WGS) entry which is preliminary data.</text>
</comment>
<dbReference type="InterPro" id="IPR004360">
    <property type="entry name" value="Glyas_Fos-R_dOase_dom"/>
</dbReference>
<evidence type="ECO:0000259" key="2">
    <source>
        <dbReference type="PROSITE" id="PS51819"/>
    </source>
</evidence>
<dbReference type="SUPFAM" id="SSF54593">
    <property type="entry name" value="Glyoxalase/Bleomycin resistance protein/Dihydroxybiphenyl dioxygenase"/>
    <property type="match status" value="2"/>
</dbReference>
<protein>
    <recommendedName>
        <fullName evidence="2">VOC domain-containing protein</fullName>
    </recommendedName>
</protein>
<evidence type="ECO:0000313" key="4">
    <source>
        <dbReference type="Proteomes" id="UP000243688"/>
    </source>
</evidence>
<dbReference type="InterPro" id="IPR018146">
    <property type="entry name" value="Glyoxalase_1_CS"/>
</dbReference>
<dbReference type="GO" id="GO:0004462">
    <property type="term" value="F:lactoylglutathione lyase activity"/>
    <property type="evidence" value="ECO:0007669"/>
    <property type="project" value="InterPro"/>
</dbReference>
<dbReference type="Gene3D" id="3.10.180.10">
    <property type="entry name" value="2,3-Dihydroxybiphenyl 1,2-Dioxygenase, domain 1"/>
    <property type="match status" value="2"/>
</dbReference>
<dbReference type="CDD" id="cd16359">
    <property type="entry name" value="VOC_BsCatE_like_C"/>
    <property type="match status" value="1"/>
</dbReference>
<dbReference type="PANTHER" id="PTHR43279">
    <property type="entry name" value="CATECHOL-2,3-DIOXYGENASE"/>
    <property type="match status" value="1"/>
</dbReference>
<dbReference type="InterPro" id="IPR029068">
    <property type="entry name" value="Glyas_Bleomycin-R_OHBP_Dase"/>
</dbReference>
<feature type="domain" description="VOC" evidence="2">
    <location>
        <begin position="166"/>
        <end position="289"/>
    </location>
</feature>
<dbReference type="InterPro" id="IPR037523">
    <property type="entry name" value="VOC_core"/>
</dbReference>
<dbReference type="Proteomes" id="UP000243688">
    <property type="component" value="Unassembled WGS sequence"/>
</dbReference>
<keyword evidence="1" id="KW-0479">Metal-binding</keyword>
<evidence type="ECO:0000313" key="3">
    <source>
        <dbReference type="EMBL" id="PDO10019.1"/>
    </source>
</evidence>
<gene>
    <name evidence="3" type="ORF">BLM47_09395</name>
</gene>
<sequence length="290" mass="31945">MDNGLVPGEIRLRVPDLGRSLAFYADFLGFRAKRTAPRLAELSADGVTPLVVLEERPGATVLPPQSHTGLYHVAFLLPERRFLGAFLARLLESRMPFGHADHFVSEAIYISDPDGNGIEIYCDRPRYGWAYDARGQVKMGTVPIDADGLLQEAEGASWDGMPERTAVGHVHLHVRDLDASRAFYCGVLGFDLMLDWSRHGALFIASGGYHHHIGLNVWAGRNAPSPPPDAAGLVYYTLVSRDRTAAESVVRRLRQNGVDAEPFEDAEADDDPVWSFRDPSGIEIRLKAEG</sequence>
<name>A0A2A6DZN8_9BACL</name>
<organism evidence="3 4">
    <name type="scientific">Candidatus Reconcilbacillus cellulovorans</name>
    <dbReference type="NCBI Taxonomy" id="1906605"/>
    <lineage>
        <taxon>Bacteria</taxon>
        <taxon>Bacillati</taxon>
        <taxon>Bacillota</taxon>
        <taxon>Bacilli</taxon>
        <taxon>Bacillales</taxon>
        <taxon>Paenibacillaceae</taxon>
        <taxon>Candidatus Reconcilbacillus</taxon>
    </lineage>
</organism>
<evidence type="ECO:0000256" key="1">
    <source>
        <dbReference type="ARBA" id="ARBA00022723"/>
    </source>
</evidence>
<accession>A0A2A6DZN8</accession>
<feature type="domain" description="VOC" evidence="2">
    <location>
        <begin position="6"/>
        <end position="123"/>
    </location>
</feature>
<dbReference type="PANTHER" id="PTHR43279:SF1">
    <property type="entry name" value="CATECHOL-2,3-DIOXYGENASE"/>
    <property type="match status" value="1"/>
</dbReference>
<dbReference type="PROSITE" id="PS00934">
    <property type="entry name" value="GLYOXALASE_I_1"/>
    <property type="match status" value="1"/>
</dbReference>
<proteinExistence type="predicted"/>
<reference evidence="3 4" key="1">
    <citation type="submission" date="2016-12" db="EMBL/GenBank/DDBJ databases">
        <title>Candidatus Reconcilibacillus cellulovorans genome.</title>
        <authorList>
            <person name="Kolinko S."/>
            <person name="Wu Y.-W."/>
            <person name="Tachea F."/>
            <person name="Denzel E."/>
            <person name="Hiras J."/>
            <person name="Baecker N."/>
            <person name="Chan L.J."/>
            <person name="Eichorst S.A."/>
            <person name="Frey D."/>
            <person name="Adams P.D."/>
            <person name="Pray T."/>
            <person name="Tanjore D."/>
            <person name="Petzold C.J."/>
            <person name="Gladden J.M."/>
            <person name="Simmons B.A."/>
            <person name="Singer S.W."/>
        </authorList>
    </citation>
    <scope>NUCLEOTIDE SEQUENCE [LARGE SCALE GENOMIC DNA]</scope>
    <source>
        <strain evidence="3">JTherm</strain>
    </source>
</reference>
<dbReference type="EMBL" id="MOXJ01000021">
    <property type="protein sequence ID" value="PDO10019.1"/>
    <property type="molecule type" value="Genomic_DNA"/>
</dbReference>
<dbReference type="GO" id="GO:0046872">
    <property type="term" value="F:metal ion binding"/>
    <property type="evidence" value="ECO:0007669"/>
    <property type="project" value="UniProtKB-KW"/>
</dbReference>
<dbReference type="AlphaFoldDB" id="A0A2A6DZN8"/>
<dbReference type="Pfam" id="PF00903">
    <property type="entry name" value="Glyoxalase"/>
    <property type="match status" value="2"/>
</dbReference>
<dbReference type="PROSITE" id="PS51819">
    <property type="entry name" value="VOC"/>
    <property type="match status" value="2"/>
</dbReference>